<name>A0A0D3CW26_BRAOL</name>
<accession>A0A0D3CW26</accession>
<protein>
    <submittedName>
        <fullName evidence="1">Uncharacterized protein</fullName>
    </submittedName>
</protein>
<keyword evidence="2" id="KW-1185">Reference proteome</keyword>
<dbReference type="Pfam" id="PF04827">
    <property type="entry name" value="Plant_tran"/>
    <property type="match status" value="1"/>
</dbReference>
<proteinExistence type="predicted"/>
<dbReference type="HOGENOM" id="CLU_012390_1_3_1"/>
<organism evidence="1 2">
    <name type="scientific">Brassica oleracea var. oleracea</name>
    <dbReference type="NCBI Taxonomy" id="109376"/>
    <lineage>
        <taxon>Eukaryota</taxon>
        <taxon>Viridiplantae</taxon>
        <taxon>Streptophyta</taxon>
        <taxon>Embryophyta</taxon>
        <taxon>Tracheophyta</taxon>
        <taxon>Spermatophyta</taxon>
        <taxon>Magnoliopsida</taxon>
        <taxon>eudicotyledons</taxon>
        <taxon>Gunneridae</taxon>
        <taxon>Pentapetalae</taxon>
        <taxon>rosids</taxon>
        <taxon>malvids</taxon>
        <taxon>Brassicales</taxon>
        <taxon>Brassicaceae</taxon>
        <taxon>Brassiceae</taxon>
        <taxon>Brassica</taxon>
    </lineage>
</organism>
<dbReference type="STRING" id="109376.A0A0D3CW26"/>
<dbReference type="AlphaFoldDB" id="A0A0D3CW26"/>
<dbReference type="EnsemblPlants" id="Bo6g081920.1">
    <property type="protein sequence ID" value="Bo6g081920.1"/>
    <property type="gene ID" value="Bo6g081920"/>
</dbReference>
<dbReference type="Gramene" id="Bo6g081920.1">
    <property type="protein sequence ID" value="Bo6g081920.1"/>
    <property type="gene ID" value="Bo6g081920"/>
</dbReference>
<evidence type="ECO:0000313" key="2">
    <source>
        <dbReference type="Proteomes" id="UP000032141"/>
    </source>
</evidence>
<dbReference type="PANTHER" id="PTHR47150">
    <property type="entry name" value="OS12G0169200 PROTEIN"/>
    <property type="match status" value="1"/>
</dbReference>
<sequence>MFSNEQTIVHAHCRSTLQRSSILSAKERWSWKAWSLYTQKCTTSIRVLAYGTAADTVDEYLWLGGTTTRSCLENFVDGIIYLFGDEYLRRPTPADLQRLLDIGEYHGFSKMIGSIDCTLNDINVPDRSHVFDDIIKCQVPQVTFSVNEIEYHMVYYLTDGEDTRTSHVDLTYSTDILANIANMVDVRTRIRDRQIHQQLKDDLVEHVWLKFGRDEDNN</sequence>
<dbReference type="InterPro" id="IPR006912">
    <property type="entry name" value="Harbinger_derived_prot"/>
</dbReference>
<dbReference type="Proteomes" id="UP000032141">
    <property type="component" value="Chromosome C6"/>
</dbReference>
<dbReference type="PANTHER" id="PTHR47150:SF5">
    <property type="entry name" value="OS07G0546750 PROTEIN"/>
    <property type="match status" value="1"/>
</dbReference>
<reference evidence="1 2" key="1">
    <citation type="journal article" date="2014" name="Genome Biol.">
        <title>Transcriptome and methylome profiling reveals relics of genome dominance in the mesopolyploid Brassica oleracea.</title>
        <authorList>
            <person name="Parkin I.A."/>
            <person name="Koh C."/>
            <person name="Tang H."/>
            <person name="Robinson S.J."/>
            <person name="Kagale S."/>
            <person name="Clarke W.E."/>
            <person name="Town C.D."/>
            <person name="Nixon J."/>
            <person name="Krishnakumar V."/>
            <person name="Bidwell S.L."/>
            <person name="Denoeud F."/>
            <person name="Belcram H."/>
            <person name="Links M.G."/>
            <person name="Just J."/>
            <person name="Clarke C."/>
            <person name="Bender T."/>
            <person name="Huebert T."/>
            <person name="Mason A.S."/>
            <person name="Pires J.C."/>
            <person name="Barker G."/>
            <person name="Moore J."/>
            <person name="Walley P.G."/>
            <person name="Manoli S."/>
            <person name="Batley J."/>
            <person name="Edwards D."/>
            <person name="Nelson M.N."/>
            <person name="Wang X."/>
            <person name="Paterson A.H."/>
            <person name="King G."/>
            <person name="Bancroft I."/>
            <person name="Chalhoub B."/>
            <person name="Sharpe A.G."/>
        </authorList>
    </citation>
    <scope>NUCLEOTIDE SEQUENCE</scope>
    <source>
        <strain evidence="1 2">cv. TO1000</strain>
    </source>
</reference>
<reference evidence="1" key="2">
    <citation type="submission" date="2015-03" db="UniProtKB">
        <authorList>
            <consortium name="EnsemblPlants"/>
        </authorList>
    </citation>
    <scope>IDENTIFICATION</scope>
</reference>
<evidence type="ECO:0000313" key="1">
    <source>
        <dbReference type="EnsemblPlants" id="Bo6g081920.1"/>
    </source>
</evidence>